<dbReference type="SUPFAM" id="SSF53850">
    <property type="entry name" value="Periplasmic binding protein-like II"/>
    <property type="match status" value="1"/>
</dbReference>
<dbReference type="InterPro" id="IPR036390">
    <property type="entry name" value="WH_DNA-bd_sf"/>
</dbReference>
<gene>
    <name evidence="6" type="ORF">HT123_21135</name>
</gene>
<organism evidence="6 7">
    <name type="scientific">Pseudomonas allii</name>
    <dbReference type="NCBI Taxonomy" id="2740531"/>
    <lineage>
        <taxon>Bacteria</taxon>
        <taxon>Pseudomonadati</taxon>
        <taxon>Pseudomonadota</taxon>
        <taxon>Gammaproteobacteria</taxon>
        <taxon>Pseudomonadales</taxon>
        <taxon>Pseudomonadaceae</taxon>
        <taxon>Pseudomonas</taxon>
    </lineage>
</organism>
<evidence type="ECO:0000256" key="3">
    <source>
        <dbReference type="ARBA" id="ARBA00023125"/>
    </source>
</evidence>
<name>A0A7Y8UZV6_9PSED</name>
<keyword evidence="2" id="KW-0805">Transcription regulation</keyword>
<dbReference type="InterPro" id="IPR005119">
    <property type="entry name" value="LysR_subst-bd"/>
</dbReference>
<evidence type="ECO:0000313" key="7">
    <source>
        <dbReference type="Proteomes" id="UP000543908"/>
    </source>
</evidence>
<reference evidence="6 7" key="1">
    <citation type="submission" date="2020-05" db="EMBL/GenBank/DDBJ databases">
        <title>Onion-isolated Pseudomonas sp.</title>
        <authorList>
            <person name="Fujikawa T."/>
            <person name="Sawada H."/>
        </authorList>
    </citation>
    <scope>NUCLEOTIDE SEQUENCE [LARGE SCALE GENOMIC DNA]</scope>
    <source>
        <strain evidence="6 7">MAFF 301512</strain>
    </source>
</reference>
<keyword evidence="4" id="KW-0804">Transcription</keyword>
<dbReference type="AlphaFoldDB" id="A0A7Y8UZV6"/>
<dbReference type="PROSITE" id="PS50931">
    <property type="entry name" value="HTH_LYSR"/>
    <property type="match status" value="1"/>
</dbReference>
<dbReference type="Proteomes" id="UP000543908">
    <property type="component" value="Unassembled WGS sequence"/>
</dbReference>
<comment type="similarity">
    <text evidence="1">Belongs to the LysR transcriptional regulatory family.</text>
</comment>
<keyword evidence="3" id="KW-0238">DNA-binding</keyword>
<evidence type="ECO:0000256" key="4">
    <source>
        <dbReference type="ARBA" id="ARBA00023163"/>
    </source>
</evidence>
<dbReference type="InterPro" id="IPR000847">
    <property type="entry name" value="LysR_HTH_N"/>
</dbReference>
<dbReference type="RefSeq" id="WP_179029011.1">
    <property type="nucleotide sequence ID" value="NZ_JABUHS010000197.1"/>
</dbReference>
<proteinExistence type="inferred from homology"/>
<evidence type="ECO:0000313" key="6">
    <source>
        <dbReference type="EMBL" id="NWN63440.1"/>
    </source>
</evidence>
<dbReference type="EMBL" id="JABUHS010000197">
    <property type="protein sequence ID" value="NWN63440.1"/>
    <property type="molecule type" value="Genomic_DNA"/>
</dbReference>
<evidence type="ECO:0000256" key="2">
    <source>
        <dbReference type="ARBA" id="ARBA00023015"/>
    </source>
</evidence>
<dbReference type="PANTHER" id="PTHR30419:SF2">
    <property type="entry name" value="LYSR FAMILY TRANSCRIPTIONAL REGULATOR"/>
    <property type="match status" value="1"/>
</dbReference>
<dbReference type="Gene3D" id="3.40.190.290">
    <property type="match status" value="1"/>
</dbReference>
<dbReference type="Pfam" id="PF03466">
    <property type="entry name" value="LysR_substrate"/>
    <property type="match status" value="1"/>
</dbReference>
<dbReference type="Gene3D" id="1.10.10.10">
    <property type="entry name" value="Winged helix-like DNA-binding domain superfamily/Winged helix DNA-binding domain"/>
    <property type="match status" value="1"/>
</dbReference>
<protein>
    <submittedName>
        <fullName evidence="6">LysR family transcriptional regulator</fullName>
    </submittedName>
</protein>
<comment type="caution">
    <text evidence="6">The sequence shown here is derived from an EMBL/GenBank/DDBJ whole genome shotgun (WGS) entry which is preliminary data.</text>
</comment>
<dbReference type="SUPFAM" id="SSF46785">
    <property type="entry name" value="Winged helix' DNA-binding domain"/>
    <property type="match status" value="1"/>
</dbReference>
<feature type="domain" description="HTH lysR-type" evidence="5">
    <location>
        <begin position="7"/>
        <end position="64"/>
    </location>
</feature>
<evidence type="ECO:0000256" key="1">
    <source>
        <dbReference type="ARBA" id="ARBA00009437"/>
    </source>
</evidence>
<accession>A0A7Y8UZV6</accession>
<dbReference type="Pfam" id="PF00126">
    <property type="entry name" value="HTH_1"/>
    <property type="match status" value="1"/>
</dbReference>
<dbReference type="GO" id="GO:0003677">
    <property type="term" value="F:DNA binding"/>
    <property type="evidence" value="ECO:0007669"/>
    <property type="project" value="UniProtKB-KW"/>
</dbReference>
<evidence type="ECO:0000259" key="5">
    <source>
        <dbReference type="PROSITE" id="PS50931"/>
    </source>
</evidence>
<dbReference type="InterPro" id="IPR036388">
    <property type="entry name" value="WH-like_DNA-bd_sf"/>
</dbReference>
<sequence length="304" mass="32835">MINLLQLDLVSLRLLVLAANTQNLTQAANGAHMTVSAASKRLAELERVTHCTLFNRVPRGLQLTPAGRGLAEHARTMLDVAQQMAHDADDYAKGVRGHVRLFANTSAVIQFLPADLAAFLAANPHVRIELEEALSDRTIHAVENGEAEIGIFADNVPAPGLHMRPYRHDRLVVLVPQTHALAHCSSVSLADTLDFDYVALNQGSSLLRRINDAAAGTGKRLKVRIQVSSFDGICRMIEAGLGIGILPLGSVHPELLQAKLRAIPLEGEWAARTLYVGVADPTRLSPEAANLFSYLSNMDAQSTV</sequence>
<dbReference type="InterPro" id="IPR050950">
    <property type="entry name" value="HTH-type_LysR_regulators"/>
</dbReference>
<dbReference type="GO" id="GO:0003700">
    <property type="term" value="F:DNA-binding transcription factor activity"/>
    <property type="evidence" value="ECO:0007669"/>
    <property type="project" value="InterPro"/>
</dbReference>
<dbReference type="PANTHER" id="PTHR30419">
    <property type="entry name" value="HTH-TYPE TRANSCRIPTIONAL REGULATOR YBHD"/>
    <property type="match status" value="1"/>
</dbReference>
<dbReference type="GO" id="GO:0005829">
    <property type="term" value="C:cytosol"/>
    <property type="evidence" value="ECO:0007669"/>
    <property type="project" value="TreeGrafter"/>
</dbReference>
<dbReference type="CDD" id="cd08421">
    <property type="entry name" value="PBP2_LTTR_like_1"/>
    <property type="match status" value="1"/>
</dbReference>